<keyword evidence="1" id="KW-0812">Transmembrane</keyword>
<accession>A0AAV5UEI9</accession>
<organism evidence="2 3">
    <name type="scientific">Pristionchus entomophagus</name>
    <dbReference type="NCBI Taxonomy" id="358040"/>
    <lineage>
        <taxon>Eukaryota</taxon>
        <taxon>Metazoa</taxon>
        <taxon>Ecdysozoa</taxon>
        <taxon>Nematoda</taxon>
        <taxon>Chromadorea</taxon>
        <taxon>Rhabditida</taxon>
        <taxon>Rhabditina</taxon>
        <taxon>Diplogasteromorpha</taxon>
        <taxon>Diplogasteroidea</taxon>
        <taxon>Neodiplogasteridae</taxon>
        <taxon>Pristionchus</taxon>
    </lineage>
</organism>
<feature type="transmembrane region" description="Helical" evidence="1">
    <location>
        <begin position="81"/>
        <end position="104"/>
    </location>
</feature>
<feature type="transmembrane region" description="Helical" evidence="1">
    <location>
        <begin position="47"/>
        <end position="69"/>
    </location>
</feature>
<proteinExistence type="predicted"/>
<feature type="transmembrane region" description="Helical" evidence="1">
    <location>
        <begin position="132"/>
        <end position="153"/>
    </location>
</feature>
<feature type="transmembrane region" description="Helical" evidence="1">
    <location>
        <begin position="203"/>
        <end position="224"/>
    </location>
</feature>
<feature type="non-terminal residue" evidence="2">
    <location>
        <position position="1"/>
    </location>
</feature>
<sequence>QDSSTFSPEMSSSNQVVWISGLLLGRNIDRNDSSSSLSTSSSSWETAFLLLIHSLSLIVNLFLFAALASQRTKRNVMKIRISVMLLLLFNVIFSLTWTSFAVIFDLWEPPELVPKLIDIFAPWAKTGIEEIFLTQIIDNGIFLSGMIMFGIALDRYLNLFTDYSPFLDSSCFPSLLLISTLLYSGLIVDQRVLASLMGTETALFARVCLLLVPHLLSFLFLLISSTKTAPPHAFEPRMNSSLSRSFPRVNLLILILDLAMRLAFFFKLLEVNFAFTISTGSSQGDEVTKQFLDWNFKIAKWLYHLFPLYFCLFNLCLVRYYRILSSRIIDRLRSALCCCERRNVRVNYQSETLASILAEQKKRRMFVASSLH</sequence>
<keyword evidence="1" id="KW-0472">Membrane</keyword>
<dbReference type="EMBL" id="BTSX01000006">
    <property type="protein sequence ID" value="GMT05359.1"/>
    <property type="molecule type" value="Genomic_DNA"/>
</dbReference>
<reference evidence="2" key="1">
    <citation type="submission" date="2023-10" db="EMBL/GenBank/DDBJ databases">
        <title>Genome assembly of Pristionchus species.</title>
        <authorList>
            <person name="Yoshida K."/>
            <person name="Sommer R.J."/>
        </authorList>
    </citation>
    <scope>NUCLEOTIDE SEQUENCE</scope>
    <source>
        <strain evidence="2">RS0144</strain>
    </source>
</reference>
<dbReference type="AlphaFoldDB" id="A0AAV5UEI9"/>
<evidence type="ECO:0000313" key="3">
    <source>
        <dbReference type="Proteomes" id="UP001432027"/>
    </source>
</evidence>
<keyword evidence="1" id="KW-1133">Transmembrane helix</keyword>
<comment type="caution">
    <text evidence="2">The sequence shown here is derived from an EMBL/GenBank/DDBJ whole genome shotgun (WGS) entry which is preliminary data.</text>
</comment>
<feature type="transmembrane region" description="Helical" evidence="1">
    <location>
        <begin position="245"/>
        <end position="266"/>
    </location>
</feature>
<dbReference type="Proteomes" id="UP001432027">
    <property type="component" value="Unassembled WGS sequence"/>
</dbReference>
<gene>
    <name evidence="2" type="ORF">PENTCL1PPCAC_27533</name>
</gene>
<protein>
    <recommendedName>
        <fullName evidence="4">G protein-coupled receptor</fullName>
    </recommendedName>
</protein>
<name>A0AAV5UEI9_9BILA</name>
<keyword evidence="3" id="KW-1185">Reference proteome</keyword>
<feature type="transmembrane region" description="Helical" evidence="1">
    <location>
        <begin position="301"/>
        <end position="321"/>
    </location>
</feature>
<evidence type="ECO:0000256" key="1">
    <source>
        <dbReference type="SAM" id="Phobius"/>
    </source>
</evidence>
<feature type="transmembrane region" description="Helical" evidence="1">
    <location>
        <begin position="165"/>
        <end position="183"/>
    </location>
</feature>
<evidence type="ECO:0008006" key="4">
    <source>
        <dbReference type="Google" id="ProtNLM"/>
    </source>
</evidence>
<evidence type="ECO:0000313" key="2">
    <source>
        <dbReference type="EMBL" id="GMT05359.1"/>
    </source>
</evidence>